<proteinExistence type="predicted"/>
<dbReference type="STRING" id="349521.HCH_01141"/>
<dbReference type="HOGENOM" id="CLU_3168725_0_0_6"/>
<organism evidence="1 2">
    <name type="scientific">Hahella chejuensis (strain KCTC 2396)</name>
    <dbReference type="NCBI Taxonomy" id="349521"/>
    <lineage>
        <taxon>Bacteria</taxon>
        <taxon>Pseudomonadati</taxon>
        <taxon>Pseudomonadota</taxon>
        <taxon>Gammaproteobacteria</taxon>
        <taxon>Oceanospirillales</taxon>
        <taxon>Hahellaceae</taxon>
        <taxon>Hahella</taxon>
    </lineage>
</organism>
<dbReference type="EMBL" id="CP000155">
    <property type="protein sequence ID" value="ABC28018.1"/>
    <property type="molecule type" value="Genomic_DNA"/>
</dbReference>
<evidence type="ECO:0000313" key="1">
    <source>
        <dbReference type="EMBL" id="ABC28018.1"/>
    </source>
</evidence>
<accession>Q2SMV6</accession>
<gene>
    <name evidence="1" type="ordered locus">HCH_01141</name>
</gene>
<sequence length="47" mass="5215">MRNRAEQAMRLSVVICKASSTDAGATMHLWPDCSALVKERYIEKSGC</sequence>
<dbReference type="AlphaFoldDB" id="Q2SMV6"/>
<reference evidence="1 2" key="1">
    <citation type="journal article" date="2005" name="Nucleic Acids Res.">
        <title>Genomic blueprint of Hahella chejuensis, a marine microbe producing an algicidal agent.</title>
        <authorList>
            <person name="Jeong H."/>
            <person name="Yim J.H."/>
            <person name="Lee C."/>
            <person name="Choi S.-H."/>
            <person name="Park Y.K."/>
            <person name="Yoon S.H."/>
            <person name="Hur C.-G."/>
            <person name="Kang H.-Y."/>
            <person name="Kim D."/>
            <person name="Lee H.H."/>
            <person name="Park K.H."/>
            <person name="Park S.-H."/>
            <person name="Park H.-S."/>
            <person name="Lee H.K."/>
            <person name="Oh T.K."/>
            <person name="Kim J.F."/>
        </authorList>
    </citation>
    <scope>NUCLEOTIDE SEQUENCE [LARGE SCALE GENOMIC DNA]</scope>
    <source>
        <strain evidence="1 2">KCTC 2396</strain>
    </source>
</reference>
<dbReference type="KEGG" id="hch:HCH_01141"/>
<dbReference type="Proteomes" id="UP000000238">
    <property type="component" value="Chromosome"/>
</dbReference>
<protein>
    <submittedName>
        <fullName evidence="1">Uncharacterized protein</fullName>
    </submittedName>
</protein>
<name>Q2SMV6_HAHCH</name>
<evidence type="ECO:0000313" key="2">
    <source>
        <dbReference type="Proteomes" id="UP000000238"/>
    </source>
</evidence>
<keyword evidence="2" id="KW-1185">Reference proteome</keyword>